<dbReference type="AlphaFoldDB" id="A0A9P4RAT5"/>
<keyword evidence="4" id="KW-1185">Reference proteome</keyword>
<dbReference type="EMBL" id="ML996097">
    <property type="protein sequence ID" value="KAF2741335.1"/>
    <property type="molecule type" value="Genomic_DNA"/>
</dbReference>
<accession>A0A9P4RAT5</accession>
<sequence length="590" mass="66757">MRPSQMPIPRIQLVRQILRPPAAYPPKPSIPRPFSHRPPRFLVSHATPRPQLPFLSPISESLSSGHYRLAHFITISDRSKKFIKDTAKQTVKWTAIIWVFTTCFSIASMGFLSERQERAFPSPHEWSLYTRIKFRRGKWYEVPENDEEYGFTNWAKLYAEYAHALRRLENPSKDGHGIKELDEGEFVLPDGSKAGLDLKGFDFTEKSEEWRQGYWEVLMGMGRAAERTEGWVTDRRKRSFWTNEFVESPSNPRPKAPPPGTPPVPPKEKQIPISEPAETFWLRILTSKGFTTSQRMEAALAYGDHLSYKKLSDSAEEMYRWALDIAISGLPPSAQKASIDQKTAVLNAKAPKETITQSIVQAATSLAIHFASKGDISSALPIFVSVLRARLSADLSPNTQSSRRFDSSITATLMGMLTFSEAPYPPLPPTGNEPLLRSPEDMCDEAALKNYIGEILFTTAGSSISQRTQALNWIREAVSNAKAAQSIDSISAELTRKRKCQVCEEVGLENWGKIMTFLAADAKEQLDRVHSGGLTGKIGKIWGTKELEQKAQDLEDEEWGVMMRLSKLRKKMLTEDWDDRERKFGRIFVF</sequence>
<dbReference type="OrthoDB" id="5408102at2759"/>
<feature type="compositionally biased region" description="Pro residues" evidence="1">
    <location>
        <begin position="251"/>
        <end position="265"/>
    </location>
</feature>
<keyword evidence="2" id="KW-0812">Transmembrane</keyword>
<reference evidence="3" key="1">
    <citation type="journal article" date="2020" name="Stud. Mycol.">
        <title>101 Dothideomycetes genomes: a test case for predicting lifestyles and emergence of pathogens.</title>
        <authorList>
            <person name="Haridas S."/>
            <person name="Albert R."/>
            <person name="Binder M."/>
            <person name="Bloem J."/>
            <person name="Labutti K."/>
            <person name="Salamov A."/>
            <person name="Andreopoulos B."/>
            <person name="Baker S."/>
            <person name="Barry K."/>
            <person name="Bills G."/>
            <person name="Bluhm B."/>
            <person name="Cannon C."/>
            <person name="Castanera R."/>
            <person name="Culley D."/>
            <person name="Daum C."/>
            <person name="Ezra D."/>
            <person name="Gonzalez J."/>
            <person name="Henrissat B."/>
            <person name="Kuo A."/>
            <person name="Liang C."/>
            <person name="Lipzen A."/>
            <person name="Lutzoni F."/>
            <person name="Magnuson J."/>
            <person name="Mondo S."/>
            <person name="Nolan M."/>
            <person name="Ohm R."/>
            <person name="Pangilinan J."/>
            <person name="Park H.-J."/>
            <person name="Ramirez L."/>
            <person name="Alfaro M."/>
            <person name="Sun H."/>
            <person name="Tritt A."/>
            <person name="Yoshinaga Y."/>
            <person name="Zwiers L.-H."/>
            <person name="Turgeon B."/>
            <person name="Goodwin S."/>
            <person name="Spatafora J."/>
            <person name="Crous P."/>
            <person name="Grigoriev I."/>
        </authorList>
    </citation>
    <scope>NUCLEOTIDE SEQUENCE</scope>
    <source>
        <strain evidence="3">CBS 125425</strain>
    </source>
</reference>
<proteinExistence type="predicted"/>
<evidence type="ECO:0000256" key="2">
    <source>
        <dbReference type="SAM" id="Phobius"/>
    </source>
</evidence>
<evidence type="ECO:0000313" key="4">
    <source>
        <dbReference type="Proteomes" id="UP000799444"/>
    </source>
</evidence>
<feature type="region of interest" description="Disordered" evidence="1">
    <location>
        <begin position="243"/>
        <end position="270"/>
    </location>
</feature>
<keyword evidence="2" id="KW-0472">Membrane</keyword>
<feature type="transmembrane region" description="Helical" evidence="2">
    <location>
        <begin position="90"/>
        <end position="112"/>
    </location>
</feature>
<gene>
    <name evidence="3" type="ORF">EJ04DRAFT_507160</name>
</gene>
<comment type="caution">
    <text evidence="3">The sequence shown here is derived from an EMBL/GenBank/DDBJ whole genome shotgun (WGS) entry which is preliminary data.</text>
</comment>
<keyword evidence="2" id="KW-1133">Transmembrane helix</keyword>
<evidence type="ECO:0000256" key="1">
    <source>
        <dbReference type="SAM" id="MobiDB-lite"/>
    </source>
</evidence>
<name>A0A9P4RAT5_9PLEO</name>
<organism evidence="3 4">
    <name type="scientific">Polyplosphaeria fusca</name>
    <dbReference type="NCBI Taxonomy" id="682080"/>
    <lineage>
        <taxon>Eukaryota</taxon>
        <taxon>Fungi</taxon>
        <taxon>Dikarya</taxon>
        <taxon>Ascomycota</taxon>
        <taxon>Pezizomycotina</taxon>
        <taxon>Dothideomycetes</taxon>
        <taxon>Pleosporomycetidae</taxon>
        <taxon>Pleosporales</taxon>
        <taxon>Tetraplosphaeriaceae</taxon>
        <taxon>Polyplosphaeria</taxon>
    </lineage>
</organism>
<evidence type="ECO:0000313" key="3">
    <source>
        <dbReference type="EMBL" id="KAF2741335.1"/>
    </source>
</evidence>
<dbReference type="Proteomes" id="UP000799444">
    <property type="component" value="Unassembled WGS sequence"/>
</dbReference>
<protein>
    <submittedName>
        <fullName evidence="3">Uncharacterized protein</fullName>
    </submittedName>
</protein>